<dbReference type="OrthoDB" id="9797352at2"/>
<dbReference type="SUPFAM" id="SSF64307">
    <property type="entry name" value="SirA-like"/>
    <property type="match status" value="1"/>
</dbReference>
<proteinExistence type="inferred from homology"/>
<dbReference type="Proteomes" id="UP000281118">
    <property type="component" value="Unassembled WGS sequence"/>
</dbReference>
<evidence type="ECO:0000313" key="6">
    <source>
        <dbReference type="Proteomes" id="UP000281118"/>
    </source>
</evidence>
<dbReference type="CDD" id="cd00291">
    <property type="entry name" value="SirA_YedF_YeeD"/>
    <property type="match status" value="1"/>
</dbReference>
<dbReference type="InterPro" id="IPR001455">
    <property type="entry name" value="TusA-like"/>
</dbReference>
<feature type="region of interest" description="Disordered" evidence="2">
    <location>
        <begin position="89"/>
        <end position="168"/>
    </location>
</feature>
<dbReference type="GO" id="GO:0016740">
    <property type="term" value="F:transferase activity"/>
    <property type="evidence" value="ECO:0007669"/>
    <property type="project" value="UniProtKB-KW"/>
</dbReference>
<dbReference type="InterPro" id="IPR036868">
    <property type="entry name" value="TusA-like_sf"/>
</dbReference>
<accession>A0A433MTJ1</accession>
<evidence type="ECO:0000256" key="3">
    <source>
        <dbReference type="SAM" id="SignalP"/>
    </source>
</evidence>
<evidence type="ECO:0000256" key="1">
    <source>
        <dbReference type="ARBA" id="ARBA00008984"/>
    </source>
</evidence>
<feature type="domain" description="UPF0033" evidence="4">
    <location>
        <begin position="197"/>
        <end position="221"/>
    </location>
</feature>
<feature type="signal peptide" evidence="3">
    <location>
        <begin position="1"/>
        <end position="29"/>
    </location>
</feature>
<feature type="compositionally biased region" description="Basic residues" evidence="2">
    <location>
        <begin position="97"/>
        <end position="114"/>
    </location>
</feature>
<evidence type="ECO:0000256" key="2">
    <source>
        <dbReference type="SAM" id="MobiDB-lite"/>
    </source>
</evidence>
<comment type="caution">
    <text evidence="5">The sequence shown here is derived from an EMBL/GenBank/DDBJ whole genome shotgun (WGS) entry which is preliminary data.</text>
</comment>
<dbReference type="PANTHER" id="PTHR33279">
    <property type="entry name" value="SULFUR CARRIER PROTEIN YEDF-RELATED"/>
    <property type="match status" value="1"/>
</dbReference>
<dbReference type="EMBL" id="RXFT01000018">
    <property type="protein sequence ID" value="RUR71148.1"/>
    <property type="molecule type" value="Genomic_DNA"/>
</dbReference>
<dbReference type="Pfam" id="PF01206">
    <property type="entry name" value="TusA"/>
    <property type="match status" value="1"/>
</dbReference>
<evidence type="ECO:0000313" key="5">
    <source>
        <dbReference type="EMBL" id="RUR71148.1"/>
    </source>
</evidence>
<name>A0A433MTJ1_9BURK</name>
<comment type="similarity">
    <text evidence="1">Belongs to the sulfur carrier protein TusA family.</text>
</comment>
<feature type="chain" id="PRO_5019209542" evidence="3">
    <location>
        <begin position="30"/>
        <end position="266"/>
    </location>
</feature>
<organism evidence="5 6">
    <name type="scientific">Variovorax guangxiensis</name>
    <dbReference type="NCBI Taxonomy" id="1775474"/>
    <lineage>
        <taxon>Bacteria</taxon>
        <taxon>Pseudomonadati</taxon>
        <taxon>Pseudomonadota</taxon>
        <taxon>Betaproteobacteria</taxon>
        <taxon>Burkholderiales</taxon>
        <taxon>Comamonadaceae</taxon>
        <taxon>Variovorax</taxon>
    </lineage>
</organism>
<evidence type="ECO:0000259" key="4">
    <source>
        <dbReference type="PROSITE" id="PS01148"/>
    </source>
</evidence>
<gene>
    <name evidence="5" type="ORF">EJP67_29245</name>
</gene>
<sequence>MGGRGSPAHRLPWPRRLAAWFFRMGGAHASGVPAVGAFVCPGALRQPVARPSHAAAQCLRNPGPRPGALGVARTRDRCRKAAAALRPRCRARDSAGRAKKAVGGHGLRPQRRSACRQAPHHSLPGRRSRGGRGLQGPDAGNRIRAPAARGGHARFPDHEGGGEVTSFDTGPARPAIFLPASKAPASDAVGKVPALHIDARGTRCPTPLLRLRKALRHCEPGQVLELAADDPAAFTEIPRALAELPAQLFATRDEGAYWVFMVLRYR</sequence>
<dbReference type="AlphaFoldDB" id="A0A433MTJ1"/>
<dbReference type="PANTHER" id="PTHR33279:SF6">
    <property type="entry name" value="SULFUR CARRIER PROTEIN YEDF-RELATED"/>
    <property type="match status" value="1"/>
</dbReference>
<reference evidence="5 6" key="1">
    <citation type="submission" date="2018-12" db="EMBL/GenBank/DDBJ databases">
        <title>The genome sequences of Variovorax guangxiensis DSM 27352.</title>
        <authorList>
            <person name="Gao J."/>
            <person name="Sun J."/>
        </authorList>
    </citation>
    <scope>NUCLEOTIDE SEQUENCE [LARGE SCALE GENOMIC DNA]</scope>
    <source>
        <strain evidence="5 6">DSM 27352</strain>
    </source>
</reference>
<dbReference type="Gene3D" id="3.30.110.40">
    <property type="entry name" value="TusA-like domain"/>
    <property type="match status" value="1"/>
</dbReference>
<keyword evidence="5" id="KW-0808">Transferase</keyword>
<dbReference type="PROSITE" id="PS01148">
    <property type="entry name" value="UPF0033"/>
    <property type="match status" value="1"/>
</dbReference>
<protein>
    <submittedName>
        <fullName evidence="5">Sulfurtransferase TusA family protein</fullName>
    </submittedName>
</protein>
<keyword evidence="3" id="KW-0732">Signal</keyword>